<feature type="non-terminal residue" evidence="3">
    <location>
        <position position="507"/>
    </location>
</feature>
<feature type="compositionally biased region" description="Polar residues" evidence="1">
    <location>
        <begin position="202"/>
        <end position="213"/>
    </location>
</feature>
<dbReference type="Pfam" id="PF17111">
    <property type="entry name" value="PigL_N"/>
    <property type="match status" value="1"/>
</dbReference>
<organism evidence="3 4">
    <name type="scientific">Cercophora newfieldiana</name>
    <dbReference type="NCBI Taxonomy" id="92897"/>
    <lineage>
        <taxon>Eukaryota</taxon>
        <taxon>Fungi</taxon>
        <taxon>Dikarya</taxon>
        <taxon>Ascomycota</taxon>
        <taxon>Pezizomycotina</taxon>
        <taxon>Sordariomycetes</taxon>
        <taxon>Sordariomycetidae</taxon>
        <taxon>Sordariales</taxon>
        <taxon>Lasiosphaeriaceae</taxon>
        <taxon>Cercophora</taxon>
    </lineage>
</organism>
<evidence type="ECO:0000313" key="4">
    <source>
        <dbReference type="Proteomes" id="UP001174936"/>
    </source>
</evidence>
<dbReference type="EMBL" id="JAULSV010000007">
    <property type="protein sequence ID" value="KAK0639167.1"/>
    <property type="molecule type" value="Genomic_DNA"/>
</dbReference>
<feature type="region of interest" description="Disordered" evidence="1">
    <location>
        <begin position="175"/>
        <end position="243"/>
    </location>
</feature>
<feature type="domain" description="Azaphilone pigments biosynthesis cluster protein L N-terminal" evidence="2">
    <location>
        <begin position="1"/>
        <end position="137"/>
    </location>
</feature>
<evidence type="ECO:0000313" key="3">
    <source>
        <dbReference type="EMBL" id="KAK0639167.1"/>
    </source>
</evidence>
<comment type="caution">
    <text evidence="3">The sequence shown here is derived from an EMBL/GenBank/DDBJ whole genome shotgun (WGS) entry which is preliminary data.</text>
</comment>
<feature type="compositionally biased region" description="Basic and acidic residues" evidence="1">
    <location>
        <begin position="437"/>
        <end position="459"/>
    </location>
</feature>
<dbReference type="Proteomes" id="UP001174936">
    <property type="component" value="Unassembled WGS sequence"/>
</dbReference>
<protein>
    <recommendedName>
        <fullName evidence="2">Azaphilone pigments biosynthesis cluster protein L N-terminal domain-containing protein</fullName>
    </recommendedName>
</protein>
<accession>A0AA39XS11</accession>
<gene>
    <name evidence="3" type="ORF">B0T16DRAFT_360466</name>
</gene>
<reference evidence="3" key="1">
    <citation type="submission" date="2023-06" db="EMBL/GenBank/DDBJ databases">
        <title>Genome-scale phylogeny and comparative genomics of the fungal order Sordariales.</title>
        <authorList>
            <consortium name="Lawrence Berkeley National Laboratory"/>
            <person name="Hensen N."/>
            <person name="Bonometti L."/>
            <person name="Westerberg I."/>
            <person name="Brannstrom I.O."/>
            <person name="Guillou S."/>
            <person name="Cros-Aarteil S."/>
            <person name="Calhoun S."/>
            <person name="Haridas S."/>
            <person name="Kuo A."/>
            <person name="Mondo S."/>
            <person name="Pangilinan J."/>
            <person name="Riley R."/>
            <person name="Labutti K."/>
            <person name="Andreopoulos B."/>
            <person name="Lipzen A."/>
            <person name="Chen C."/>
            <person name="Yanf M."/>
            <person name="Daum C."/>
            <person name="Ng V."/>
            <person name="Clum A."/>
            <person name="Steindorff A."/>
            <person name="Ohm R."/>
            <person name="Martin F."/>
            <person name="Silar P."/>
            <person name="Natvig D."/>
            <person name="Lalanne C."/>
            <person name="Gautier V."/>
            <person name="Ament-Velasquez S.L."/>
            <person name="Kruys A."/>
            <person name="Hutchinson M.I."/>
            <person name="Powell A.J."/>
            <person name="Barry K."/>
            <person name="Miller A.N."/>
            <person name="Grigoriev I.V."/>
            <person name="Debuchy R."/>
            <person name="Gladieux P."/>
            <person name="Thoren M.H."/>
            <person name="Johannesson H."/>
        </authorList>
    </citation>
    <scope>NUCLEOTIDE SEQUENCE</scope>
    <source>
        <strain evidence="3">SMH2532-1</strain>
    </source>
</reference>
<feature type="compositionally biased region" description="Basic and acidic residues" evidence="1">
    <location>
        <begin position="357"/>
        <end position="388"/>
    </location>
</feature>
<name>A0AA39XS11_9PEZI</name>
<keyword evidence="4" id="KW-1185">Reference proteome</keyword>
<evidence type="ECO:0000256" key="1">
    <source>
        <dbReference type="SAM" id="MobiDB-lite"/>
    </source>
</evidence>
<feature type="compositionally biased region" description="Polar residues" evidence="1">
    <location>
        <begin position="343"/>
        <end position="356"/>
    </location>
</feature>
<proteinExistence type="predicted"/>
<evidence type="ECO:0000259" key="2">
    <source>
        <dbReference type="Pfam" id="PF17111"/>
    </source>
</evidence>
<feature type="region of interest" description="Disordered" evidence="1">
    <location>
        <begin position="316"/>
        <end position="474"/>
    </location>
</feature>
<dbReference type="AlphaFoldDB" id="A0AA39XS11"/>
<dbReference type="InterPro" id="IPR031348">
    <property type="entry name" value="PigL_N"/>
</dbReference>
<sequence>MDPLSIIGSVAGVATAGVSLVSVLFEAIDTYRNAPKEISTIARGIQELSFILDHLVEVLSDGREIYTKLLRNSVLTAVNQIDDVHEEVWDLIERGESGFGRVKWTFRKSKMRDLVVRIEAQKSTIQLVCTTLLLAMQQRRVAKSKEREVALFARRRLRRQAVNLVNAAHQSLLDLTQGSRHNDDDEDGLLAAGPQVSEQRRTGSTGNASSSFPVANPTIRVSDSDARGDNTQTGQELDVRRQRDPDTAALFLYNMVFSRTAEKDARQTKAAPDDTNALVIHNPRGRDVVLASRPFASHVVDNLLHDWTFLSDQEIEEAAEESPQNPSPQRQQKEPQRQPAPGESTSSQTSHPSRNQQDARRKSPEDPRKARPRGRSDTGPRPQDDYVSARRTTVVDLSSDSSDGPRSAKPTRTAGLTSGSGGRERPRSQEFQGGRTKRNDRGAAARDTGRSRDESRSREQSGSSKMQQAAMASLIAGATEAFRVSKEPGGWRGEKAKRILTAAAGAA</sequence>